<evidence type="ECO:0000256" key="1">
    <source>
        <dbReference type="ARBA" id="ARBA00022679"/>
    </source>
</evidence>
<evidence type="ECO:0000313" key="7">
    <source>
        <dbReference type="EMBL" id="KKL63144.1"/>
    </source>
</evidence>
<dbReference type="InterPro" id="IPR000719">
    <property type="entry name" value="Prot_kinase_dom"/>
</dbReference>
<feature type="domain" description="Protein kinase" evidence="6">
    <location>
        <begin position="9"/>
        <end position="273"/>
    </location>
</feature>
<dbReference type="GO" id="GO:0005524">
    <property type="term" value="F:ATP binding"/>
    <property type="evidence" value="ECO:0007669"/>
    <property type="project" value="UniProtKB-KW"/>
</dbReference>
<dbReference type="AlphaFoldDB" id="A0A0F9DN49"/>
<dbReference type="Pfam" id="PF00069">
    <property type="entry name" value="Pkinase"/>
    <property type="match status" value="1"/>
</dbReference>
<dbReference type="PROSITE" id="PS00108">
    <property type="entry name" value="PROTEIN_KINASE_ST"/>
    <property type="match status" value="1"/>
</dbReference>
<evidence type="ECO:0000256" key="2">
    <source>
        <dbReference type="ARBA" id="ARBA00022741"/>
    </source>
</evidence>
<dbReference type="InterPro" id="IPR008271">
    <property type="entry name" value="Ser/Thr_kinase_AS"/>
</dbReference>
<organism evidence="7">
    <name type="scientific">marine sediment metagenome</name>
    <dbReference type="NCBI Taxonomy" id="412755"/>
    <lineage>
        <taxon>unclassified sequences</taxon>
        <taxon>metagenomes</taxon>
        <taxon>ecological metagenomes</taxon>
    </lineage>
</organism>
<evidence type="ECO:0000256" key="3">
    <source>
        <dbReference type="ARBA" id="ARBA00022777"/>
    </source>
</evidence>
<dbReference type="SMART" id="SM00220">
    <property type="entry name" value="S_TKc"/>
    <property type="match status" value="1"/>
</dbReference>
<keyword evidence="1" id="KW-0808">Transferase</keyword>
<protein>
    <recommendedName>
        <fullName evidence="6">Protein kinase domain-containing protein</fullName>
    </recommendedName>
</protein>
<dbReference type="InterPro" id="IPR017441">
    <property type="entry name" value="Protein_kinase_ATP_BS"/>
</dbReference>
<dbReference type="SUPFAM" id="SSF56112">
    <property type="entry name" value="Protein kinase-like (PK-like)"/>
    <property type="match status" value="1"/>
</dbReference>
<accession>A0A0F9DN49</accession>
<name>A0A0F9DN49_9ZZZZ</name>
<evidence type="ECO:0000259" key="6">
    <source>
        <dbReference type="PROSITE" id="PS50011"/>
    </source>
</evidence>
<keyword evidence="4" id="KW-0067">ATP-binding</keyword>
<evidence type="ECO:0000256" key="5">
    <source>
        <dbReference type="SAM" id="MobiDB-lite"/>
    </source>
</evidence>
<proteinExistence type="predicted"/>
<dbReference type="InterPro" id="IPR011009">
    <property type="entry name" value="Kinase-like_dom_sf"/>
</dbReference>
<reference evidence="7" key="1">
    <citation type="journal article" date="2015" name="Nature">
        <title>Complex archaea that bridge the gap between prokaryotes and eukaryotes.</title>
        <authorList>
            <person name="Spang A."/>
            <person name="Saw J.H."/>
            <person name="Jorgensen S.L."/>
            <person name="Zaremba-Niedzwiedzka K."/>
            <person name="Martijn J."/>
            <person name="Lind A.E."/>
            <person name="van Eijk R."/>
            <person name="Schleper C."/>
            <person name="Guy L."/>
            <person name="Ettema T.J."/>
        </authorList>
    </citation>
    <scope>NUCLEOTIDE SEQUENCE</scope>
</reference>
<gene>
    <name evidence="7" type="ORF">LCGC14_2178040</name>
</gene>
<dbReference type="CDD" id="cd14014">
    <property type="entry name" value="STKc_PknB_like"/>
    <property type="match status" value="1"/>
</dbReference>
<dbReference type="PROSITE" id="PS50011">
    <property type="entry name" value="PROTEIN_KINASE_DOM"/>
    <property type="match status" value="1"/>
</dbReference>
<comment type="caution">
    <text evidence="7">The sequence shown here is derived from an EMBL/GenBank/DDBJ whole genome shotgun (WGS) entry which is preliminary data.</text>
</comment>
<feature type="region of interest" description="Disordered" evidence="5">
    <location>
        <begin position="218"/>
        <end position="250"/>
    </location>
</feature>
<sequence>MEFEQLGPYRIVRELGRGGMGTVFQGVNLETDEPAAVKLLAAPLAAEEGFRDRFEAEIEVLRKLSHPNIVRLFGFGQQDQQLFYAMELVDGRSLEDEFGRGRRFDWREVTQIGIEMCRALRHAHDRGVIHRDIKPGNLLLSAEGQVKLSDFGIARLFGNSRHTVVGSVMGTAEFMAPEQAEGQPTGPRSDLYSLGAVLYVLLTRRQLFQAGSLREMLHKQRREKPDPVGEHARDTPFSKTRRQQLRGRACFSPRPKTYERLLYPPRPYTRAAA</sequence>
<dbReference type="GO" id="GO:0004674">
    <property type="term" value="F:protein serine/threonine kinase activity"/>
    <property type="evidence" value="ECO:0007669"/>
    <property type="project" value="TreeGrafter"/>
</dbReference>
<dbReference type="PROSITE" id="PS00107">
    <property type="entry name" value="PROTEIN_KINASE_ATP"/>
    <property type="match status" value="1"/>
</dbReference>
<dbReference type="PANTHER" id="PTHR43289">
    <property type="entry name" value="MITOGEN-ACTIVATED PROTEIN KINASE KINASE KINASE 20-RELATED"/>
    <property type="match status" value="1"/>
</dbReference>
<dbReference type="EMBL" id="LAZR01028266">
    <property type="protein sequence ID" value="KKL63144.1"/>
    <property type="molecule type" value="Genomic_DNA"/>
</dbReference>
<dbReference type="PANTHER" id="PTHR43289:SF6">
    <property type="entry name" value="SERINE_THREONINE-PROTEIN KINASE NEKL-3"/>
    <property type="match status" value="1"/>
</dbReference>
<feature type="compositionally biased region" description="Basic and acidic residues" evidence="5">
    <location>
        <begin position="218"/>
        <end position="236"/>
    </location>
</feature>
<keyword evidence="2" id="KW-0547">Nucleotide-binding</keyword>
<evidence type="ECO:0000256" key="4">
    <source>
        <dbReference type="ARBA" id="ARBA00022840"/>
    </source>
</evidence>
<dbReference type="Gene3D" id="1.10.510.10">
    <property type="entry name" value="Transferase(Phosphotransferase) domain 1"/>
    <property type="match status" value="1"/>
</dbReference>
<keyword evidence="3" id="KW-0418">Kinase</keyword>